<feature type="region of interest" description="Disordered" evidence="5">
    <location>
        <begin position="266"/>
        <end position="295"/>
    </location>
</feature>
<dbReference type="Pfam" id="PF04959">
    <property type="entry name" value="ARS2"/>
    <property type="match status" value="1"/>
</dbReference>
<comment type="similarity">
    <text evidence="2">Belongs to the ARS2 family.</text>
</comment>
<dbReference type="InterPro" id="IPR039727">
    <property type="entry name" value="SE/Ars2"/>
</dbReference>
<keyword evidence="4" id="KW-0862">Zinc</keyword>
<dbReference type="PROSITE" id="PS50157">
    <property type="entry name" value="ZINC_FINGER_C2H2_2"/>
    <property type="match status" value="1"/>
</dbReference>
<feature type="region of interest" description="Disordered" evidence="5">
    <location>
        <begin position="512"/>
        <end position="593"/>
    </location>
</feature>
<protein>
    <recommendedName>
        <fullName evidence="6">C2H2-type domain-containing protein</fullName>
    </recommendedName>
</protein>
<feature type="region of interest" description="Disordered" evidence="5">
    <location>
        <begin position="808"/>
        <end position="852"/>
    </location>
</feature>
<dbReference type="InterPro" id="IPR025239">
    <property type="entry name" value="DUF4187"/>
</dbReference>
<evidence type="ECO:0000256" key="5">
    <source>
        <dbReference type="SAM" id="MobiDB-lite"/>
    </source>
</evidence>
<dbReference type="InterPro" id="IPR021933">
    <property type="entry name" value="SERRATE/Ars2_N"/>
</dbReference>
<feature type="compositionally biased region" description="Basic residues" evidence="5">
    <location>
        <begin position="1"/>
        <end position="21"/>
    </location>
</feature>
<organism evidence="7">
    <name type="scientific">Neospora caninum (strain Liverpool)</name>
    <dbReference type="NCBI Taxonomy" id="572307"/>
    <lineage>
        <taxon>Eukaryota</taxon>
        <taxon>Sar</taxon>
        <taxon>Alveolata</taxon>
        <taxon>Apicomplexa</taxon>
        <taxon>Conoidasida</taxon>
        <taxon>Coccidia</taxon>
        <taxon>Eucoccidiorida</taxon>
        <taxon>Eimeriorina</taxon>
        <taxon>Sarcocystidae</taxon>
        <taxon>Neospora</taxon>
    </lineage>
</organism>
<dbReference type="SMART" id="SM01173">
    <property type="entry name" value="DUF4187"/>
    <property type="match status" value="1"/>
</dbReference>
<evidence type="ECO:0000256" key="3">
    <source>
        <dbReference type="ARBA" id="ARBA00023242"/>
    </source>
</evidence>
<dbReference type="InterPro" id="IPR013087">
    <property type="entry name" value="Znf_C2H2_type"/>
</dbReference>
<evidence type="ECO:0000256" key="1">
    <source>
        <dbReference type="ARBA" id="ARBA00004123"/>
    </source>
</evidence>
<feature type="compositionally biased region" description="Acidic residues" evidence="5">
    <location>
        <begin position="266"/>
        <end position="280"/>
    </location>
</feature>
<dbReference type="Pfam" id="PF12066">
    <property type="entry name" value="SERRATE_Ars2_N"/>
    <property type="match status" value="1"/>
</dbReference>
<comment type="subcellular location">
    <subcellularLocation>
        <location evidence="1">Nucleus</location>
    </subcellularLocation>
</comment>
<dbReference type="EMBL" id="LN714474">
    <property type="protein sequence ID" value="CEL64138.1"/>
    <property type="molecule type" value="Genomic_DNA"/>
</dbReference>
<evidence type="ECO:0000256" key="4">
    <source>
        <dbReference type="PROSITE-ProRule" id="PRU00042"/>
    </source>
</evidence>
<dbReference type="PANTHER" id="PTHR13165:SF0">
    <property type="entry name" value="SERRATE RNA EFFECTOR MOLECULE HOMOLOG"/>
    <property type="match status" value="1"/>
</dbReference>
<dbReference type="GO" id="GO:0031053">
    <property type="term" value="P:primary miRNA processing"/>
    <property type="evidence" value="ECO:0007669"/>
    <property type="project" value="TreeGrafter"/>
</dbReference>
<feature type="compositionally biased region" description="Basic and acidic residues" evidence="5">
    <location>
        <begin position="22"/>
        <end position="31"/>
    </location>
</feature>
<dbReference type="InterPro" id="IPR007042">
    <property type="entry name" value="SERRATE/Ars2_C"/>
</dbReference>
<evidence type="ECO:0000256" key="2">
    <source>
        <dbReference type="ARBA" id="ARBA00005407"/>
    </source>
</evidence>
<dbReference type="GO" id="GO:0016604">
    <property type="term" value="C:nuclear body"/>
    <property type="evidence" value="ECO:0007669"/>
    <property type="project" value="TreeGrafter"/>
</dbReference>
<evidence type="ECO:0000313" key="7">
    <source>
        <dbReference type="EMBL" id="CEL64138.1"/>
    </source>
</evidence>
<accession>A0A0F7U2U0</accession>
<keyword evidence="3" id="KW-0539">Nucleus</keyword>
<gene>
    <name evidence="7" type="ORF">BN1204_000570</name>
</gene>
<dbReference type="GO" id="GO:0008270">
    <property type="term" value="F:zinc ion binding"/>
    <property type="evidence" value="ECO:0007669"/>
    <property type="project" value="UniProtKB-KW"/>
</dbReference>
<dbReference type="PROSITE" id="PS00028">
    <property type="entry name" value="ZINC_FINGER_C2H2_1"/>
    <property type="match status" value="1"/>
</dbReference>
<dbReference type="PANTHER" id="PTHR13165">
    <property type="entry name" value="ARSENITE-RESISTANCE PROTEIN 2"/>
    <property type="match status" value="1"/>
</dbReference>
<reference evidence="7" key="1">
    <citation type="journal article" date="2015" name="PLoS ONE">
        <title>Comprehensive Evaluation of Toxoplasma gondii VEG and Neospora caninum LIV Genomes with Tachyzoite Stage Transcriptome and Proteome Defines Novel Transcript Features.</title>
        <authorList>
            <person name="Ramaprasad A."/>
            <person name="Mourier T."/>
            <person name="Naeem R."/>
            <person name="Malas T.B."/>
            <person name="Moussa E."/>
            <person name="Panigrahi A."/>
            <person name="Vermont S.J."/>
            <person name="Otto T.D."/>
            <person name="Wastling J."/>
            <person name="Pain A."/>
        </authorList>
    </citation>
    <scope>NUCLEOTIDE SEQUENCE</scope>
    <source>
        <strain evidence="7">Liverpool</strain>
    </source>
</reference>
<feature type="domain" description="C2H2-type" evidence="6">
    <location>
        <begin position="650"/>
        <end position="678"/>
    </location>
</feature>
<feature type="compositionally biased region" description="Acidic residues" evidence="5">
    <location>
        <begin position="515"/>
        <end position="527"/>
    </location>
</feature>
<evidence type="ECO:0000259" key="6">
    <source>
        <dbReference type="PROSITE" id="PS50157"/>
    </source>
</evidence>
<keyword evidence="4" id="KW-0479">Metal-binding</keyword>
<sequence length="852" mass="94255">MGGTRRFSRSRSRSPARGGAHHRGDREDRRGHGGGSWQTGRNRHFGANGRGSKNAGDFANSQQPFYGGGDYSRRHGGGNKFGRSAGYGEAGGRADYENRQAGRAVISEEEEQERMMAGPMMNFKQFVMTRPDHCTQKQLSQDYENYVEQYREYHAKLFFSNHNKNAFMRELYHPNLVRRQFELLKARAKNVARVFVEKVHRGFFANLSLDADYPGLRQFIEDSPGKSAAAPQFRKDENDCYGSPLLWNDWPNQQTVDVEPSVAFEMEEENGEDEEMEDEEGKPKPRSRRTEYPQPPYLLLPTTGCLMIRDVDPAISKFDIHDELAKKGAIYVGMAEGGSPVEARTAFVLFPDEETKQAAVESIPDMTIKVTKPMITITQSGDEQETLKVISLTLSEPPKPTACDVSVAPPAVCTPHRIQKDLDISRSLILHLDEQLGVWDDAETNPFLSSLSEDMHEKQRLDLQITYLRHVHSLCYYSGELCKDSVELNTKCGGAFLRPHIPPSLQHYIESASGEYEDEESEDEEDASVSTNGTKGRKQGGKGGSRARSINSTENDSDAPHTLEHDHNMEEGGGNGTVGTGNHDDTRRCTSRSQRRWIRQLDSRLEGLLNTTKQLGALLPAAIDEETPVINMKWTAFCHEKVFEDDEHKHRCRLCNKPFKAPVFVFKHLRKKHEEELDLIIDKYASIIMKDLYMKDPNKPIVLPRESSRNSVGDDGAPYQRRSDVPFAWSSGSAVHSSAAMASGSGTVAAGYSVVSPYGMVVVPAPLAGGAVYAVPAGRGAAHSGGVMLPPPPPPQYYSGGGGPLAGPVYGNAGGHNRRRPDWDAPEPLPSPTFGSQAKAGGSRALASYDDL</sequence>
<name>A0A0F7U2U0_NEOCL</name>
<feature type="region of interest" description="Disordered" evidence="5">
    <location>
        <begin position="1"/>
        <end position="93"/>
    </location>
</feature>
<feature type="compositionally biased region" description="Basic and acidic residues" evidence="5">
    <location>
        <begin position="558"/>
        <end position="570"/>
    </location>
</feature>
<proteinExistence type="inferred from homology"/>
<keyword evidence="4" id="KW-0863">Zinc-finger</keyword>
<dbReference type="AlphaFoldDB" id="A0A0F7U2U0"/>